<dbReference type="EMBL" id="BTTX01000008">
    <property type="protein sequence ID" value="GMU10418.1"/>
    <property type="molecule type" value="Genomic_DNA"/>
</dbReference>
<evidence type="ECO:0000313" key="2">
    <source>
        <dbReference type="EMBL" id="GMU10418.1"/>
    </source>
</evidence>
<proteinExistence type="predicted"/>
<keyword evidence="3" id="KW-1185">Reference proteome</keyword>
<feature type="region of interest" description="Disordered" evidence="1">
    <location>
        <begin position="1"/>
        <end position="24"/>
    </location>
</feature>
<protein>
    <recommendedName>
        <fullName evidence="4">DUF222 domain-containing protein</fullName>
    </recommendedName>
</protein>
<evidence type="ECO:0008006" key="4">
    <source>
        <dbReference type="Google" id="ProtNLM"/>
    </source>
</evidence>
<accession>A0ABQ6R285</accession>
<organism evidence="2 3">
    <name type="scientific">Corallococcus caeni</name>
    <dbReference type="NCBI Taxonomy" id="3082388"/>
    <lineage>
        <taxon>Bacteria</taxon>
        <taxon>Pseudomonadati</taxon>
        <taxon>Myxococcota</taxon>
        <taxon>Myxococcia</taxon>
        <taxon>Myxococcales</taxon>
        <taxon>Cystobacterineae</taxon>
        <taxon>Myxococcaceae</taxon>
        <taxon>Corallococcus</taxon>
    </lineage>
</organism>
<dbReference type="Proteomes" id="UP001342631">
    <property type="component" value="Unassembled WGS sequence"/>
</dbReference>
<reference evidence="2 3" key="1">
    <citation type="journal article" date="2024" name="Arch. Microbiol.">
        <title>Corallococcus caeni sp. nov., a novel myxobacterium isolated from activated sludge.</title>
        <authorList>
            <person name="Tomita S."/>
            <person name="Nakai R."/>
            <person name="Kuroda K."/>
            <person name="Kurashita H."/>
            <person name="Hatamoto M."/>
            <person name="Yamaguchi T."/>
            <person name="Narihiro T."/>
        </authorList>
    </citation>
    <scope>NUCLEOTIDE SEQUENCE [LARGE SCALE GENOMIC DNA]</scope>
    <source>
        <strain evidence="2 3">NO1</strain>
    </source>
</reference>
<comment type="caution">
    <text evidence="2">The sequence shown here is derived from an EMBL/GenBank/DDBJ whole genome shotgun (WGS) entry which is preliminary data.</text>
</comment>
<evidence type="ECO:0000313" key="3">
    <source>
        <dbReference type="Proteomes" id="UP001342631"/>
    </source>
</evidence>
<evidence type="ECO:0000256" key="1">
    <source>
        <dbReference type="SAM" id="MobiDB-lite"/>
    </source>
</evidence>
<gene>
    <name evidence="2" type="ORF">ASNO1_66720</name>
</gene>
<name>A0ABQ6R285_9BACT</name>
<sequence length="325" mass="35364">MPPMAECPVGGPASPSPPPEPPSEVARTVALERADPLSVLNQAFRDAYAARREAVLSRMGPVIAQIDDVLILRKGGQRFEAPARTRRYHEYKAVTHVPLALHVLLASQQDALDDDTRTRLTTLRGLITASATSLDTRGLPAEALSRQHRMLGASLALVDSVLAANSVTRTQLSTFIHAQVPDLLKNAEDSARDQIDTMHASVEAWKRQMTAEERGQLRAVVAASHMSRPGNVAAQYFSITLGDTWEGRFHEEDPQPGKRVLSSEATFDEPAAFSLLATHVLDARTSRGIFGEETRMARDLLADAAERILADMFHTSPQPPGTSTP</sequence>